<dbReference type="Proteomes" id="UP000507470">
    <property type="component" value="Unassembled WGS sequence"/>
</dbReference>
<evidence type="ECO:0000313" key="2">
    <source>
        <dbReference type="Proteomes" id="UP000507470"/>
    </source>
</evidence>
<keyword evidence="2" id="KW-1185">Reference proteome</keyword>
<gene>
    <name evidence="1" type="ORF">MCOR_4872</name>
</gene>
<sequence>MTKIIECYSNVTDSCPDYRHDGPALMNVEAFNAFIIGTCVNRNKLVEDDTSIWEVYPDSPRVPWQQFCRRMIIVIQCSVNKRQGFGCSDECYDFLLHSSYVGLPVECLETKSTEFKGIGIYKEIPTKLPENQNKTDTEEPNTTIDDTVSSATCNMFQ</sequence>
<evidence type="ECO:0000313" key="1">
    <source>
        <dbReference type="EMBL" id="CAC5363442.1"/>
    </source>
</evidence>
<accession>A0A6J8A8W1</accession>
<protein>
    <submittedName>
        <fullName evidence="1">Uncharacterized protein</fullName>
    </submittedName>
</protein>
<proteinExistence type="predicted"/>
<dbReference type="EMBL" id="CACVKT020000848">
    <property type="protein sequence ID" value="CAC5363442.1"/>
    <property type="molecule type" value="Genomic_DNA"/>
</dbReference>
<reference evidence="1 2" key="1">
    <citation type="submission" date="2020-06" db="EMBL/GenBank/DDBJ databases">
        <authorList>
            <person name="Li R."/>
            <person name="Bekaert M."/>
        </authorList>
    </citation>
    <scope>NUCLEOTIDE SEQUENCE [LARGE SCALE GENOMIC DNA]</scope>
    <source>
        <strain evidence="2">wild</strain>
    </source>
</reference>
<name>A0A6J8A8W1_MYTCO</name>
<dbReference type="AlphaFoldDB" id="A0A6J8A8W1"/>
<organism evidence="1 2">
    <name type="scientific">Mytilus coruscus</name>
    <name type="common">Sea mussel</name>
    <dbReference type="NCBI Taxonomy" id="42192"/>
    <lineage>
        <taxon>Eukaryota</taxon>
        <taxon>Metazoa</taxon>
        <taxon>Spiralia</taxon>
        <taxon>Lophotrochozoa</taxon>
        <taxon>Mollusca</taxon>
        <taxon>Bivalvia</taxon>
        <taxon>Autobranchia</taxon>
        <taxon>Pteriomorphia</taxon>
        <taxon>Mytilida</taxon>
        <taxon>Mytiloidea</taxon>
        <taxon>Mytilidae</taxon>
        <taxon>Mytilinae</taxon>
        <taxon>Mytilus</taxon>
    </lineage>
</organism>